<protein>
    <recommendedName>
        <fullName evidence="1">60S ribosomal export protein NMD3</fullName>
    </recommendedName>
</protein>
<dbReference type="PANTHER" id="PTHR12746">
    <property type="entry name" value="NONSENSE-MEDIATED MRNA DECAY PROTEIN 3"/>
    <property type="match status" value="1"/>
</dbReference>
<organism evidence="3 4">
    <name type="scientific">Babesia duncani</name>
    <dbReference type="NCBI Taxonomy" id="323732"/>
    <lineage>
        <taxon>Eukaryota</taxon>
        <taxon>Sar</taxon>
        <taxon>Alveolata</taxon>
        <taxon>Apicomplexa</taxon>
        <taxon>Aconoidasida</taxon>
        <taxon>Piroplasmida</taxon>
        <taxon>Babesiidae</taxon>
        <taxon>Babesia</taxon>
    </lineage>
</organism>
<dbReference type="EMBL" id="JALLKP010000002">
    <property type="protein sequence ID" value="KAK2196758.1"/>
    <property type="molecule type" value="Genomic_DNA"/>
</dbReference>
<reference evidence="3" key="1">
    <citation type="journal article" date="2023" name="Nat. Microbiol.">
        <title>Babesia duncani multi-omics identifies virulence factors and drug targets.</title>
        <authorList>
            <person name="Singh P."/>
            <person name="Lonardi S."/>
            <person name="Liang Q."/>
            <person name="Vydyam P."/>
            <person name="Khabirova E."/>
            <person name="Fang T."/>
            <person name="Gihaz S."/>
            <person name="Thekkiniath J."/>
            <person name="Munshi M."/>
            <person name="Abel S."/>
            <person name="Ciampossin L."/>
            <person name="Batugedara G."/>
            <person name="Gupta M."/>
            <person name="Lu X.M."/>
            <person name="Lenz T."/>
            <person name="Chakravarty S."/>
            <person name="Cornillot E."/>
            <person name="Hu Y."/>
            <person name="Ma W."/>
            <person name="Gonzalez L.M."/>
            <person name="Sanchez S."/>
            <person name="Estrada K."/>
            <person name="Sanchez-Flores A."/>
            <person name="Montero E."/>
            <person name="Harb O.S."/>
            <person name="Le Roch K.G."/>
            <person name="Mamoun C.B."/>
        </authorList>
    </citation>
    <scope>NUCLEOTIDE SEQUENCE</scope>
    <source>
        <strain evidence="3">WA1</strain>
    </source>
</reference>
<dbReference type="GO" id="GO:0043023">
    <property type="term" value="F:ribosomal large subunit binding"/>
    <property type="evidence" value="ECO:0007669"/>
    <property type="project" value="InterPro"/>
</dbReference>
<comment type="caution">
    <text evidence="3">The sequence shown here is derived from an EMBL/GenBank/DDBJ whole genome shotgun (WGS) entry which is preliminary data.</text>
</comment>
<dbReference type="GeneID" id="94336305"/>
<dbReference type="InterPro" id="IPR039768">
    <property type="entry name" value="Nmd3"/>
</dbReference>
<dbReference type="AlphaFoldDB" id="A0AAD9PL06"/>
<evidence type="ECO:0000256" key="1">
    <source>
        <dbReference type="RuleBase" id="RU364108"/>
    </source>
</evidence>
<keyword evidence="1" id="KW-0963">Cytoplasm</keyword>
<comment type="subcellular location">
    <subcellularLocation>
        <location evidence="1">Cytoplasm</location>
    </subcellularLocation>
    <subcellularLocation>
        <location evidence="1">Nucleus</location>
    </subcellularLocation>
</comment>
<sequence length="260" mass="29749">MGDFVDGGVFNAKPTYPPMQCCLCGEIVASPTASRMCHTCLTKSVNLSQEISSHCTILQCCTCKRYCHDRWLTCEWESNDLLALCLKKVKGLDRLKLVDARFNFTEPHSKRLKVQTVLEKEIDNNCIVQQPVLINFTIRSAQCNACKQLYTPHTWKALVQIRQKTKDKRHILLLEQIILKHNAHENVQSILSRQNGFDMHFANRTAALKFAEFVSDKIVSQVVHSKKLVTQDVSNNKYDYKYTIHVDMIPICMDDLVNGS</sequence>
<evidence type="ECO:0000313" key="4">
    <source>
        <dbReference type="Proteomes" id="UP001214638"/>
    </source>
</evidence>
<dbReference type="KEGG" id="bdw:94336305"/>
<dbReference type="Pfam" id="PF04981">
    <property type="entry name" value="NMD3"/>
    <property type="match status" value="1"/>
</dbReference>
<dbReference type="GO" id="GO:0005634">
    <property type="term" value="C:nucleus"/>
    <property type="evidence" value="ECO:0007669"/>
    <property type="project" value="UniProtKB-SubCell"/>
</dbReference>
<feature type="domain" description="Nmd3 N-terminal" evidence="2">
    <location>
        <begin position="21"/>
        <end position="247"/>
    </location>
</feature>
<evidence type="ECO:0000313" key="3">
    <source>
        <dbReference type="EMBL" id="KAK2196758.1"/>
    </source>
</evidence>
<keyword evidence="1" id="KW-0813">Transport</keyword>
<dbReference type="GO" id="GO:0015031">
    <property type="term" value="P:protein transport"/>
    <property type="evidence" value="ECO:0007669"/>
    <property type="project" value="UniProtKB-KW"/>
</dbReference>
<keyword evidence="4" id="KW-1185">Reference proteome</keyword>
<name>A0AAD9PL06_9APIC</name>
<comment type="similarity">
    <text evidence="1">Belongs to the NMD3 family.</text>
</comment>
<dbReference type="GO" id="GO:0005737">
    <property type="term" value="C:cytoplasm"/>
    <property type="evidence" value="ECO:0007669"/>
    <property type="project" value="UniProtKB-SubCell"/>
</dbReference>
<dbReference type="RefSeq" id="XP_067803600.1">
    <property type="nucleotide sequence ID" value="XM_067947036.1"/>
</dbReference>
<dbReference type="Proteomes" id="UP001214638">
    <property type="component" value="Unassembled WGS sequence"/>
</dbReference>
<proteinExistence type="inferred from homology"/>
<dbReference type="PANTHER" id="PTHR12746:SF2">
    <property type="entry name" value="60S RIBOSOMAL EXPORT PROTEIN NMD3"/>
    <property type="match status" value="1"/>
</dbReference>
<dbReference type="GO" id="GO:0000055">
    <property type="term" value="P:ribosomal large subunit export from nucleus"/>
    <property type="evidence" value="ECO:0007669"/>
    <property type="project" value="TreeGrafter"/>
</dbReference>
<evidence type="ECO:0000259" key="2">
    <source>
        <dbReference type="Pfam" id="PF04981"/>
    </source>
</evidence>
<keyword evidence="1" id="KW-0539">Nucleus</keyword>
<dbReference type="InterPro" id="IPR007064">
    <property type="entry name" value="Nmd3_N"/>
</dbReference>
<gene>
    <name evidence="3" type="ORF">BdWA1_002007</name>
</gene>
<keyword evidence="1" id="KW-0653">Protein transport</keyword>
<comment type="function">
    <text evidence="1">Acts as an adapter for the XPO1/CRM1-mediated export of the 60S ribosomal subunit.</text>
</comment>
<accession>A0AAD9PL06</accession>